<dbReference type="Pfam" id="PF04138">
    <property type="entry name" value="GtrA_DPMS_TM"/>
    <property type="match status" value="1"/>
</dbReference>
<name>A0ABD0AHZ9_9LACO</name>
<gene>
    <name evidence="6" type="ORF">ME791_18550</name>
</gene>
<dbReference type="RefSeq" id="WP_236162111.1">
    <property type="nucleotide sequence ID" value="NZ_BNHY01000073.1"/>
</dbReference>
<proteinExistence type="predicted"/>
<evidence type="ECO:0000256" key="2">
    <source>
        <dbReference type="ARBA" id="ARBA00022692"/>
    </source>
</evidence>
<evidence type="ECO:0000256" key="1">
    <source>
        <dbReference type="ARBA" id="ARBA00004141"/>
    </source>
</evidence>
<organism evidence="6 7">
    <name type="scientific">Lactobacillus delbrueckii</name>
    <dbReference type="NCBI Taxonomy" id="1584"/>
    <lineage>
        <taxon>Bacteria</taxon>
        <taxon>Bacillati</taxon>
        <taxon>Bacillota</taxon>
        <taxon>Bacilli</taxon>
        <taxon>Lactobacillales</taxon>
        <taxon>Lactobacillaceae</taxon>
        <taxon>Lactobacillus</taxon>
    </lineage>
</organism>
<keyword evidence="4" id="KW-0472">Membrane</keyword>
<evidence type="ECO:0000313" key="6">
    <source>
        <dbReference type="EMBL" id="GHN34703.1"/>
    </source>
</evidence>
<keyword evidence="3" id="KW-1133">Transmembrane helix</keyword>
<dbReference type="InterPro" id="IPR007267">
    <property type="entry name" value="GtrA_DPMS_TM"/>
</dbReference>
<dbReference type="GO" id="GO:0016020">
    <property type="term" value="C:membrane"/>
    <property type="evidence" value="ECO:0007669"/>
    <property type="project" value="UniProtKB-SubCell"/>
</dbReference>
<accession>A0ABD0AHZ9</accession>
<evidence type="ECO:0000256" key="4">
    <source>
        <dbReference type="ARBA" id="ARBA00023136"/>
    </source>
</evidence>
<dbReference type="AlphaFoldDB" id="A0ABD0AHZ9"/>
<comment type="caution">
    <text evidence="6">The sequence shown here is derived from an EMBL/GenBank/DDBJ whole genome shotgun (WGS) entry which is preliminary data.</text>
</comment>
<sequence length="119" mass="13084">MPSAVSAQPPFAAFVLLARFLFPANHQAFWAVLSARLVSGSYNYLLNRHLVFAKAGQHTVLKYIGLAVIQAGLAAALTEMLVTAFSASLNLETVLKVLVDLVLFVFSYQVQKRWIFNGN</sequence>
<reference evidence="6 7" key="1">
    <citation type="journal article" date="2022" name="J. Dairy Sci.">
        <title>Genetic diversity of Lactobacillus delbrueckii isolated from raw milk in Hokkaido, Japan.</title>
        <authorList>
            <person name="Tsuchihashi H."/>
            <person name="Ichikawa A."/>
            <person name="Takeda M."/>
            <person name="Koizumi A."/>
            <person name="Mizoguchi C."/>
            <person name="Ishida T."/>
            <person name="Kimura K."/>
        </authorList>
    </citation>
    <scope>NUCLEOTIDE SEQUENCE [LARGE SCALE GENOMIC DNA]</scope>
    <source>
        <strain evidence="6 7">ME-791</strain>
    </source>
</reference>
<evidence type="ECO:0000313" key="7">
    <source>
        <dbReference type="Proteomes" id="UP001054884"/>
    </source>
</evidence>
<evidence type="ECO:0000256" key="3">
    <source>
        <dbReference type="ARBA" id="ARBA00022989"/>
    </source>
</evidence>
<feature type="domain" description="GtrA/DPMS transmembrane" evidence="5">
    <location>
        <begin position="12"/>
        <end position="116"/>
    </location>
</feature>
<comment type="subcellular location">
    <subcellularLocation>
        <location evidence="1">Membrane</location>
        <topology evidence="1">Multi-pass membrane protein</topology>
    </subcellularLocation>
</comment>
<protein>
    <recommendedName>
        <fullName evidence="5">GtrA/DPMS transmembrane domain-containing protein</fullName>
    </recommendedName>
</protein>
<keyword evidence="2" id="KW-0812">Transmembrane</keyword>
<dbReference type="Proteomes" id="UP001054884">
    <property type="component" value="Unassembled WGS sequence"/>
</dbReference>
<evidence type="ECO:0000259" key="5">
    <source>
        <dbReference type="Pfam" id="PF04138"/>
    </source>
</evidence>
<dbReference type="EMBL" id="BNHY01000073">
    <property type="protein sequence ID" value="GHN34703.1"/>
    <property type="molecule type" value="Genomic_DNA"/>
</dbReference>